<keyword evidence="1" id="KW-0378">Hydrolase</keyword>
<dbReference type="RefSeq" id="WP_235720324.1">
    <property type="nucleotide sequence ID" value="NZ_AYYH01000001.1"/>
</dbReference>
<dbReference type="GO" id="GO:0004527">
    <property type="term" value="F:exonuclease activity"/>
    <property type="evidence" value="ECO:0007669"/>
    <property type="project" value="UniProtKB-KW"/>
</dbReference>
<dbReference type="AlphaFoldDB" id="A0A0R2EF61"/>
<dbReference type="Gene3D" id="3.60.21.10">
    <property type="match status" value="1"/>
</dbReference>
<comment type="caution">
    <text evidence="3">The sequence shown here is derived from an EMBL/GenBank/DDBJ whole genome shotgun (WGS) entry which is preliminary data.</text>
</comment>
<keyword evidence="3" id="KW-0540">Nuclease</keyword>
<evidence type="ECO:0000313" key="3">
    <source>
        <dbReference type="EMBL" id="KRN11530.1"/>
    </source>
</evidence>
<evidence type="ECO:0000259" key="2">
    <source>
        <dbReference type="Pfam" id="PF00149"/>
    </source>
</evidence>
<dbReference type="InterPro" id="IPR029052">
    <property type="entry name" value="Metallo-depent_PP-like"/>
</dbReference>
<gene>
    <name evidence="3" type="ORF">FD00_GL000061</name>
</gene>
<proteinExistence type="predicted"/>
<protein>
    <submittedName>
        <fullName evidence="3">DNA repair exonuclease</fullName>
    </submittedName>
</protein>
<dbReference type="InterPro" id="IPR050535">
    <property type="entry name" value="DNA_Repair-Maintenance_Comp"/>
</dbReference>
<dbReference type="InterPro" id="IPR014576">
    <property type="entry name" value="Pesterase_YhaO"/>
</dbReference>
<accession>A0A0R2EF61</accession>
<dbReference type="EMBL" id="AYYH01000001">
    <property type="protein sequence ID" value="KRN11530.1"/>
    <property type="molecule type" value="Genomic_DNA"/>
</dbReference>
<dbReference type="PANTHER" id="PTHR30337:SF7">
    <property type="entry name" value="PHOSPHOESTERASE"/>
    <property type="match status" value="1"/>
</dbReference>
<evidence type="ECO:0000313" key="4">
    <source>
        <dbReference type="Proteomes" id="UP000050898"/>
    </source>
</evidence>
<evidence type="ECO:0000256" key="1">
    <source>
        <dbReference type="ARBA" id="ARBA00022801"/>
    </source>
</evidence>
<dbReference type="Proteomes" id="UP000050898">
    <property type="component" value="Unassembled WGS sequence"/>
</dbReference>
<dbReference type="PIRSF" id="PIRSF033091">
    <property type="entry name" value="Pesterase_YhaO"/>
    <property type="match status" value="1"/>
</dbReference>
<dbReference type="PATRIC" id="fig|1046596.6.peg.62"/>
<sequence>MINLKFIHCADLHLGSSFEGLDGIDDSQLKVLINSGIRALTKVIAVAVAEKVDFIIFAGDIFDGHQINLSLQLKLKSLFEELQNHNIYVFIAFGNHDFQNLDKVNFYFPENVYIFPNQVTTKKIIIGNDEIAVTGFSYGERWVKSEIANYPQHLDVKWHIGMLHGAAVEDDSLQNYAPFRLNELLSKNYDYWALGHIHSRRILNEKPPIIYAGSLQGRNNKEVGAKGFYMVGEIDGRLCPEFRKIDGLKWENIDKSISKVQMYEDVEAELIQDIEHKTSGNNKLTVISINLKINAKNTELLANIQNEYLLRTLRRSVNKEVFIRKINYEIVTVAETIRLDQEILEKVKDDVFNKEVISDLLGKLKNFEFIDDHFKNEDVTKEILEKAKLNLIEDVDDYEDFRS</sequence>
<reference evidence="3 4" key="1">
    <citation type="journal article" date="2015" name="Genome Announc.">
        <title>Expanding the biotechnology potential of lactobacilli through comparative genomics of 213 strains and associated genera.</title>
        <authorList>
            <person name="Sun Z."/>
            <person name="Harris H.M."/>
            <person name="McCann A."/>
            <person name="Guo C."/>
            <person name="Argimon S."/>
            <person name="Zhang W."/>
            <person name="Yang X."/>
            <person name="Jeffery I.B."/>
            <person name="Cooney J.C."/>
            <person name="Kagawa T.F."/>
            <person name="Liu W."/>
            <person name="Song Y."/>
            <person name="Salvetti E."/>
            <person name="Wrobel A."/>
            <person name="Rasinkangas P."/>
            <person name="Parkhill J."/>
            <person name="Rea M.C."/>
            <person name="O'Sullivan O."/>
            <person name="Ritari J."/>
            <person name="Douillard F.P."/>
            <person name="Paul Ross R."/>
            <person name="Yang R."/>
            <person name="Briner A.E."/>
            <person name="Felis G.E."/>
            <person name="de Vos W.M."/>
            <person name="Barrangou R."/>
            <person name="Klaenhammer T.R."/>
            <person name="Caufield P.W."/>
            <person name="Cui Y."/>
            <person name="Zhang H."/>
            <person name="O'Toole P.W."/>
        </authorList>
    </citation>
    <scope>NUCLEOTIDE SEQUENCE [LARGE SCALE GENOMIC DNA]</scope>
    <source>
        <strain evidence="3 4">DSM 20444</strain>
    </source>
</reference>
<keyword evidence="4" id="KW-1185">Reference proteome</keyword>
<dbReference type="GeneID" id="98315881"/>
<name>A0A0R2EF61_9LACO</name>
<dbReference type="CDD" id="cd00840">
    <property type="entry name" value="MPP_Mre11_N"/>
    <property type="match status" value="1"/>
</dbReference>
<dbReference type="Pfam" id="PF00149">
    <property type="entry name" value="Metallophos"/>
    <property type="match status" value="1"/>
</dbReference>
<feature type="domain" description="Calcineurin-like phosphoesterase" evidence="2">
    <location>
        <begin position="4"/>
        <end position="199"/>
    </location>
</feature>
<keyword evidence="3" id="KW-0269">Exonuclease</keyword>
<dbReference type="PANTHER" id="PTHR30337">
    <property type="entry name" value="COMPONENT OF ATP-DEPENDENT DSDNA EXONUCLEASE"/>
    <property type="match status" value="1"/>
</dbReference>
<organism evidence="3 4">
    <name type="scientific">Liquorilactobacillus mali KCTC 3596 = DSM 20444</name>
    <dbReference type="NCBI Taxonomy" id="1046596"/>
    <lineage>
        <taxon>Bacteria</taxon>
        <taxon>Bacillati</taxon>
        <taxon>Bacillota</taxon>
        <taxon>Bacilli</taxon>
        <taxon>Lactobacillales</taxon>
        <taxon>Lactobacillaceae</taxon>
        <taxon>Liquorilactobacillus</taxon>
    </lineage>
</organism>
<dbReference type="SUPFAM" id="SSF56300">
    <property type="entry name" value="Metallo-dependent phosphatases"/>
    <property type="match status" value="1"/>
</dbReference>
<dbReference type="InterPro" id="IPR041796">
    <property type="entry name" value="Mre11_N"/>
</dbReference>
<dbReference type="InterPro" id="IPR004843">
    <property type="entry name" value="Calcineurin-like_PHP"/>
</dbReference>